<dbReference type="GO" id="GO:0001517">
    <property type="term" value="F:N-acetylglucosamine 6-O-sulfotransferase activity"/>
    <property type="evidence" value="ECO:0007669"/>
    <property type="project" value="TreeGrafter"/>
</dbReference>
<dbReference type="PANTHER" id="PTHR10704:SF44">
    <property type="entry name" value="LD35051P-RELATED"/>
    <property type="match status" value="1"/>
</dbReference>
<dbReference type="GO" id="GO:0006790">
    <property type="term" value="P:sulfur compound metabolic process"/>
    <property type="evidence" value="ECO:0007669"/>
    <property type="project" value="TreeGrafter"/>
</dbReference>
<dbReference type="STRING" id="68249.BC342_27070"/>
<evidence type="ECO:0000313" key="3">
    <source>
        <dbReference type="Proteomes" id="UP000189443"/>
    </source>
</evidence>
<dbReference type="Gene3D" id="3.40.50.300">
    <property type="entry name" value="P-loop containing nucleotide triphosphate hydrolases"/>
    <property type="match status" value="1"/>
</dbReference>
<dbReference type="SUPFAM" id="SSF52540">
    <property type="entry name" value="P-loop containing nucleoside triphosphate hydrolases"/>
    <property type="match status" value="1"/>
</dbReference>
<feature type="region of interest" description="Disordered" evidence="1">
    <location>
        <begin position="15"/>
        <end position="46"/>
    </location>
</feature>
<dbReference type="OrthoDB" id="9777890at2"/>
<gene>
    <name evidence="2" type="ORF">B1H29_08965</name>
</gene>
<dbReference type="Pfam" id="PF13469">
    <property type="entry name" value="Sulfotransfer_3"/>
    <property type="match status" value="1"/>
</dbReference>
<dbReference type="RefSeq" id="WP_055419736.1">
    <property type="nucleotide sequence ID" value="NZ_CP019724.1"/>
</dbReference>
<dbReference type="AlphaFoldDB" id="A0A1S6J5L7"/>
<keyword evidence="2" id="KW-0808">Transferase</keyword>
<dbReference type="InterPro" id="IPR027417">
    <property type="entry name" value="P-loop_NTPase"/>
</dbReference>
<organism evidence="2 3">
    <name type="scientific">Streptomyces pactum</name>
    <dbReference type="NCBI Taxonomy" id="68249"/>
    <lineage>
        <taxon>Bacteria</taxon>
        <taxon>Bacillati</taxon>
        <taxon>Actinomycetota</taxon>
        <taxon>Actinomycetes</taxon>
        <taxon>Kitasatosporales</taxon>
        <taxon>Streptomycetaceae</taxon>
        <taxon>Streptomyces</taxon>
    </lineage>
</organism>
<dbReference type="InterPro" id="IPR051135">
    <property type="entry name" value="Gal/GlcNAc/GalNAc_ST"/>
</dbReference>
<dbReference type="PANTHER" id="PTHR10704">
    <property type="entry name" value="CARBOHYDRATE SULFOTRANSFERASE"/>
    <property type="match status" value="1"/>
</dbReference>
<sequence>MSLARNLNRALTVTTGLQVRRAPQAAKDAKGKRAAPPPEPAERPAATYRCPSAEELATDRLLRQPVFIISSIRSGSTLLRMMLGAHPRLHAPHELHIGRLEVTCTNWFSERAMGVLGLERGDLEHLLWDRVLHRELVRSGKDFVVEKTPANAYMYRRLKDCWPDARFVFLLRHPESIARSWHESDPVKRPYDKAVTDVLRYMTAVEEARAADAEGFTVRYEDVTADPEREMRRLCAFLGVDYAPAMLNYGRKSGRELVRGLGDWRENIRTGTVQPGRALPKEDEVPERLRGICAAWGYTS</sequence>
<dbReference type="KEGG" id="spac:B1H29_08965"/>
<evidence type="ECO:0000256" key="1">
    <source>
        <dbReference type="SAM" id="MobiDB-lite"/>
    </source>
</evidence>
<proteinExistence type="predicted"/>
<dbReference type="EMBL" id="CP019724">
    <property type="protein sequence ID" value="AQS67036.1"/>
    <property type="molecule type" value="Genomic_DNA"/>
</dbReference>
<protein>
    <submittedName>
        <fullName evidence="2">Sulfotransferase family protein</fullName>
    </submittedName>
</protein>
<dbReference type="GO" id="GO:0006044">
    <property type="term" value="P:N-acetylglucosamine metabolic process"/>
    <property type="evidence" value="ECO:0007669"/>
    <property type="project" value="TreeGrafter"/>
</dbReference>
<accession>A0A1S6J5L7</accession>
<evidence type="ECO:0000313" key="2">
    <source>
        <dbReference type="EMBL" id="AQS67036.1"/>
    </source>
</evidence>
<dbReference type="Proteomes" id="UP000189443">
    <property type="component" value="Chromosome"/>
</dbReference>
<keyword evidence="3" id="KW-1185">Reference proteome</keyword>
<name>A0A1S6J5L7_9ACTN</name>
<reference evidence="2 3" key="1">
    <citation type="submission" date="2017-02" db="EMBL/GenBank/DDBJ databases">
        <title>Streptomyces pactum ACT12 Genome sequencing and assembly.</title>
        <authorList>
            <person name="Xue Q."/>
            <person name="Yan X."/>
            <person name="Jia L."/>
            <person name="Yan H."/>
        </authorList>
    </citation>
    <scope>NUCLEOTIDE SEQUENCE [LARGE SCALE GENOMIC DNA]</scope>
    <source>
        <strain evidence="2 3">ACT12</strain>
    </source>
</reference>